<gene>
    <name evidence="7" type="ORF">MNAN1_003986</name>
</gene>
<name>A0AAF0EQT4_9BASI</name>
<dbReference type="GO" id="GO:0046557">
    <property type="term" value="F:glucan endo-1,6-beta-glucosidase activity"/>
    <property type="evidence" value="ECO:0007669"/>
    <property type="project" value="TreeGrafter"/>
</dbReference>
<keyword evidence="3" id="KW-0326">Glycosidase</keyword>
<feature type="region of interest" description="Disordered" evidence="4">
    <location>
        <begin position="559"/>
        <end position="628"/>
    </location>
</feature>
<dbReference type="GO" id="GO:0009251">
    <property type="term" value="P:glucan catabolic process"/>
    <property type="evidence" value="ECO:0007669"/>
    <property type="project" value="TreeGrafter"/>
</dbReference>
<evidence type="ECO:0000256" key="3">
    <source>
        <dbReference type="ARBA" id="ARBA00023295"/>
    </source>
</evidence>
<sequence length="669" mass="74001">MKSFLKISALVALALATASASPVGQDMSPVQQADLFTRADKDTVGNGCEKLDDYSPKDSLDVFPFFDDERAELMRYRFHIGVNLGSWFVAEKWMSPSLFKCARKGEKGELAIPRGYGTSSDGIKSARARLEKHWDTWITKDDFAEMKKAGVNAVRIPIGYWNLPEAKFLKDTPFENYTEVYKNSWKYVRRAIKYANDNDIGVMLDLHGAYGSQNGEEKSGFNKFNVDFYEGDNRNRTTEALSWIVRDLQTMSNMIGIELLNEAKNNGKKDVKLLLTWYKNALDTIRAIGGTTTDFPLIISDSFSPNQAADLIHDRSDFTVSDTHRYFAFTNDDQSAKEITNNVETSVKKSMREIADKVGDRYIIGEWSCALDPSSTSSDSSKKMQELSDFCTAQISTYRNVTAGMFFWSYRFENCDDNMGWCFKAARGDFFDKYNAWGFNNNNTDKVVERVKEENLDLKHKIALHALFPNPNDLGYAQGFQWAKKLAVKLPVSRLGFKEEYVDRRIKKNEDKLWKKEDKEKFREGFLEGVSYIECIALSFKNDKSKSICKKQASSSNKTVASSSTSSSSKSSSSSSSSSSKSSSTSSSSSGKSSSSSSSSSSEPTSSSSSSSSKSSASKRSTVVTTTVSGKTVTATATGTAGGQMCGNDNIFGIGICISGSGNGNNINA</sequence>
<keyword evidence="8" id="KW-1185">Reference proteome</keyword>
<dbReference type="Gene3D" id="3.20.20.80">
    <property type="entry name" value="Glycosidases"/>
    <property type="match status" value="1"/>
</dbReference>
<reference evidence="7" key="1">
    <citation type="submission" date="2023-03" db="EMBL/GenBank/DDBJ databases">
        <title>Mating type loci evolution in Malassezia.</title>
        <authorList>
            <person name="Coelho M.A."/>
        </authorList>
    </citation>
    <scope>NUCLEOTIDE SEQUENCE</scope>
    <source>
        <strain evidence="7">CBS 9557</strain>
    </source>
</reference>
<protein>
    <recommendedName>
        <fullName evidence="6">Glycoside hydrolase family 5 domain-containing protein</fullName>
    </recommendedName>
</protein>
<evidence type="ECO:0000256" key="2">
    <source>
        <dbReference type="ARBA" id="ARBA00022801"/>
    </source>
</evidence>
<dbReference type="InterPro" id="IPR001547">
    <property type="entry name" value="Glyco_hydro_5"/>
</dbReference>
<evidence type="ECO:0000256" key="1">
    <source>
        <dbReference type="ARBA" id="ARBA00005641"/>
    </source>
</evidence>
<dbReference type="PANTHER" id="PTHR31297:SF43">
    <property type="entry name" value="GLUCAN 1,3-BETA-GLUCOSIDASE 3"/>
    <property type="match status" value="1"/>
</dbReference>
<dbReference type="EMBL" id="CP119899">
    <property type="protein sequence ID" value="WFD28968.1"/>
    <property type="molecule type" value="Genomic_DNA"/>
</dbReference>
<keyword evidence="5" id="KW-0732">Signal</keyword>
<evidence type="ECO:0000313" key="8">
    <source>
        <dbReference type="Proteomes" id="UP001213623"/>
    </source>
</evidence>
<dbReference type="AlphaFoldDB" id="A0AAF0EQT4"/>
<keyword evidence="2" id="KW-0378">Hydrolase</keyword>
<dbReference type="Proteomes" id="UP001213623">
    <property type="component" value="Chromosome 8"/>
</dbReference>
<dbReference type="SUPFAM" id="SSF51445">
    <property type="entry name" value="(Trans)glycosidases"/>
    <property type="match status" value="1"/>
</dbReference>
<accession>A0AAF0EQT4</accession>
<evidence type="ECO:0000256" key="4">
    <source>
        <dbReference type="SAM" id="MobiDB-lite"/>
    </source>
</evidence>
<dbReference type="PANTHER" id="PTHR31297">
    <property type="entry name" value="GLUCAN ENDO-1,6-BETA-GLUCOSIDASE B"/>
    <property type="match status" value="1"/>
</dbReference>
<feature type="chain" id="PRO_5042118889" description="Glycoside hydrolase family 5 domain-containing protein" evidence="5">
    <location>
        <begin position="21"/>
        <end position="669"/>
    </location>
</feature>
<comment type="similarity">
    <text evidence="1">Belongs to the glycosyl hydrolase 5 (cellulase A) family.</text>
</comment>
<dbReference type="Pfam" id="PF00150">
    <property type="entry name" value="Cellulase"/>
    <property type="match status" value="1"/>
</dbReference>
<proteinExistence type="inferred from homology"/>
<feature type="signal peptide" evidence="5">
    <location>
        <begin position="1"/>
        <end position="20"/>
    </location>
</feature>
<feature type="domain" description="Glycoside hydrolase family 5" evidence="6">
    <location>
        <begin position="130"/>
        <end position="410"/>
    </location>
</feature>
<evidence type="ECO:0000259" key="6">
    <source>
        <dbReference type="Pfam" id="PF00150"/>
    </source>
</evidence>
<dbReference type="InterPro" id="IPR050386">
    <property type="entry name" value="Glycosyl_hydrolase_5"/>
</dbReference>
<dbReference type="GO" id="GO:0005576">
    <property type="term" value="C:extracellular region"/>
    <property type="evidence" value="ECO:0007669"/>
    <property type="project" value="TreeGrafter"/>
</dbReference>
<dbReference type="InterPro" id="IPR017853">
    <property type="entry name" value="GH"/>
</dbReference>
<evidence type="ECO:0000256" key="5">
    <source>
        <dbReference type="SAM" id="SignalP"/>
    </source>
</evidence>
<organism evidence="7 8">
    <name type="scientific">Malassezia nana</name>
    <dbReference type="NCBI Taxonomy" id="180528"/>
    <lineage>
        <taxon>Eukaryota</taxon>
        <taxon>Fungi</taxon>
        <taxon>Dikarya</taxon>
        <taxon>Basidiomycota</taxon>
        <taxon>Ustilaginomycotina</taxon>
        <taxon>Malasseziomycetes</taxon>
        <taxon>Malasseziales</taxon>
        <taxon>Malasseziaceae</taxon>
        <taxon>Malassezia</taxon>
    </lineage>
</organism>
<evidence type="ECO:0000313" key="7">
    <source>
        <dbReference type="EMBL" id="WFD28968.1"/>
    </source>
</evidence>
<dbReference type="GO" id="GO:0009986">
    <property type="term" value="C:cell surface"/>
    <property type="evidence" value="ECO:0007669"/>
    <property type="project" value="TreeGrafter"/>
</dbReference>